<comment type="caution">
    <text evidence="1">The sequence shown here is derived from an EMBL/GenBank/DDBJ whole genome shotgun (WGS) entry which is preliminary data.</text>
</comment>
<accession>G6AZH5</accession>
<organism evidence="1 2">
    <name type="scientific">Leyella stercorea DSM 18206</name>
    <dbReference type="NCBI Taxonomy" id="1002367"/>
    <lineage>
        <taxon>Bacteria</taxon>
        <taxon>Pseudomonadati</taxon>
        <taxon>Bacteroidota</taxon>
        <taxon>Bacteroidia</taxon>
        <taxon>Bacteroidales</taxon>
        <taxon>Prevotellaceae</taxon>
        <taxon>Leyella</taxon>
    </lineage>
</organism>
<evidence type="ECO:0000313" key="1">
    <source>
        <dbReference type="EMBL" id="EHJ38434.1"/>
    </source>
</evidence>
<reference evidence="1 2" key="1">
    <citation type="submission" date="2011-08" db="EMBL/GenBank/DDBJ databases">
        <authorList>
            <person name="Weinstock G."/>
            <person name="Sodergren E."/>
            <person name="Clifton S."/>
            <person name="Fulton L."/>
            <person name="Fulton B."/>
            <person name="Courtney L."/>
            <person name="Fronick C."/>
            <person name="Harrison M."/>
            <person name="Strong C."/>
            <person name="Farmer C."/>
            <person name="Delahaunty K."/>
            <person name="Markovic C."/>
            <person name="Hall O."/>
            <person name="Minx P."/>
            <person name="Tomlinson C."/>
            <person name="Mitreva M."/>
            <person name="Hou S."/>
            <person name="Chen J."/>
            <person name="Wollam A."/>
            <person name="Pepin K.H."/>
            <person name="Johnson M."/>
            <person name="Bhonagiri V."/>
            <person name="Zhang X."/>
            <person name="Suruliraj S."/>
            <person name="Warren W."/>
            <person name="Chinwalla A."/>
            <person name="Mardis E.R."/>
            <person name="Wilson R.K."/>
        </authorList>
    </citation>
    <scope>NUCLEOTIDE SEQUENCE [LARGE SCALE GENOMIC DNA]</scope>
    <source>
        <strain evidence="1 2">DSM 18206</strain>
    </source>
</reference>
<dbReference type="GeneID" id="78337598"/>
<dbReference type="Proteomes" id="UP000004407">
    <property type="component" value="Unassembled WGS sequence"/>
</dbReference>
<dbReference type="PATRIC" id="fig|1002367.3.peg.1659"/>
<gene>
    <name evidence="1" type="ORF">HMPREF0673_02039</name>
</gene>
<dbReference type="Pfam" id="PF07751">
    <property type="entry name" value="Abi_2"/>
    <property type="match status" value="1"/>
</dbReference>
<dbReference type="InterPro" id="IPR011664">
    <property type="entry name" value="Abi_system_AbiD/AbiF-like"/>
</dbReference>
<dbReference type="InterPro" id="IPR017034">
    <property type="entry name" value="Abi_system_AbiD/AbiF"/>
</dbReference>
<proteinExistence type="predicted"/>
<dbReference type="AlphaFoldDB" id="G6AZH5"/>
<evidence type="ECO:0000313" key="2">
    <source>
        <dbReference type="Proteomes" id="UP000004407"/>
    </source>
</evidence>
<dbReference type="PIRSF" id="PIRSF034934">
    <property type="entry name" value="AbiF_AbiD"/>
    <property type="match status" value="1"/>
</dbReference>
<dbReference type="EMBL" id="AFZZ01000173">
    <property type="protein sequence ID" value="EHJ38434.1"/>
    <property type="molecule type" value="Genomic_DNA"/>
</dbReference>
<protein>
    <submittedName>
        <fullName evidence="1">Abi-like protein</fullName>
    </submittedName>
</protein>
<dbReference type="HOGENOM" id="CLU_044962_2_1_10"/>
<dbReference type="RefSeq" id="WP_007901151.1">
    <property type="nucleotide sequence ID" value="NZ_JH379444.1"/>
</dbReference>
<sequence length="355" mass="41656">MRYKGWTCEKHRKGREKLMNVLPDRKNVLYLQQHAYPASRKNSALRVSFLFYIPMATNKIPYPKHLISFTDQINLLKQRGMVFGNEPKALHLLQNISYYRLSGYWYPLLADKRQHIFKPGSTFETAYNIYKFDSELRKLIIAEIEKIEIAVRTQTAYILSSQHDAYWFEDSSLFSSPVRHAKLLSKINEEYSRSDEEFIKAFKSKYSNHFPPSWITMEITSFGTLSILYENLLPGKIKRSIAAYFGLADKVFASWLHSVVYVRNICAHHSRLWNKTLSIRPLMPRSPRNTFIKLPANGTPQVYFILSMIIYLLNTINPNHTFVSRFKALLSRYPSIDVRAMGFPDDWKTESIWKD</sequence>
<name>G6AZH5_9BACT</name>
<dbReference type="eggNOG" id="COG4823">
    <property type="taxonomic scope" value="Bacteria"/>
</dbReference>